<gene>
    <name evidence="8" type="primary">acpS</name>
    <name evidence="10" type="ORF">FGF66_01455</name>
</gene>
<dbReference type="GO" id="GO:0006633">
    <property type="term" value="P:fatty acid biosynthetic process"/>
    <property type="evidence" value="ECO:0007669"/>
    <property type="project" value="UniProtKB-UniRule"/>
</dbReference>
<organism evidence="10 11">
    <name type="scientific">Chlorobaculum thiosulfatiphilum</name>
    <name type="common">Chlorobium limicola f.sp. thiosulfatophilum</name>
    <dbReference type="NCBI Taxonomy" id="115852"/>
    <lineage>
        <taxon>Bacteria</taxon>
        <taxon>Pseudomonadati</taxon>
        <taxon>Chlorobiota</taxon>
        <taxon>Chlorobiia</taxon>
        <taxon>Chlorobiales</taxon>
        <taxon>Chlorobiaceae</taxon>
        <taxon>Chlorobaculum</taxon>
    </lineage>
</organism>
<comment type="cofactor">
    <cofactor evidence="8">
        <name>Mg(2+)</name>
        <dbReference type="ChEBI" id="CHEBI:18420"/>
    </cofactor>
</comment>
<keyword evidence="8" id="KW-0963">Cytoplasm</keyword>
<comment type="similarity">
    <text evidence="8">Belongs to the P-Pant transferase superfamily. AcpS family.</text>
</comment>
<dbReference type="HAMAP" id="MF_00101">
    <property type="entry name" value="AcpS"/>
    <property type="match status" value="1"/>
</dbReference>
<evidence type="ECO:0000256" key="3">
    <source>
        <dbReference type="ARBA" id="ARBA00022723"/>
    </source>
</evidence>
<dbReference type="EC" id="2.7.8.7" evidence="8"/>
<comment type="catalytic activity">
    <reaction evidence="8">
        <text>apo-[ACP] + CoA = holo-[ACP] + adenosine 3',5'-bisphosphate + H(+)</text>
        <dbReference type="Rhea" id="RHEA:12068"/>
        <dbReference type="Rhea" id="RHEA-COMP:9685"/>
        <dbReference type="Rhea" id="RHEA-COMP:9690"/>
        <dbReference type="ChEBI" id="CHEBI:15378"/>
        <dbReference type="ChEBI" id="CHEBI:29999"/>
        <dbReference type="ChEBI" id="CHEBI:57287"/>
        <dbReference type="ChEBI" id="CHEBI:58343"/>
        <dbReference type="ChEBI" id="CHEBI:64479"/>
        <dbReference type="EC" id="2.7.8.7"/>
    </reaction>
</comment>
<evidence type="ECO:0000256" key="2">
    <source>
        <dbReference type="ARBA" id="ARBA00022679"/>
    </source>
</evidence>
<name>A0A5C4SA27_CHLTI</name>
<dbReference type="Gene3D" id="3.90.470.20">
    <property type="entry name" value="4'-phosphopantetheinyl transferase domain"/>
    <property type="match status" value="1"/>
</dbReference>
<dbReference type="RefSeq" id="WP_139456067.1">
    <property type="nucleotide sequence ID" value="NZ_VDCH01000002.1"/>
</dbReference>
<evidence type="ECO:0000256" key="6">
    <source>
        <dbReference type="ARBA" id="ARBA00023098"/>
    </source>
</evidence>
<evidence type="ECO:0000256" key="8">
    <source>
        <dbReference type="HAMAP-Rule" id="MF_00101"/>
    </source>
</evidence>
<dbReference type="SUPFAM" id="SSF56214">
    <property type="entry name" value="4'-phosphopantetheinyl transferase"/>
    <property type="match status" value="1"/>
</dbReference>
<feature type="binding site" evidence="8">
    <location>
        <position position="7"/>
    </location>
    <ligand>
        <name>Mg(2+)</name>
        <dbReference type="ChEBI" id="CHEBI:18420"/>
    </ligand>
</feature>
<reference evidence="10 11" key="1">
    <citation type="submission" date="2019-05" db="EMBL/GenBank/DDBJ databases">
        <title>Draft Whole-Genome sequence of the green sulfur bacterium Chlorobaculum thiosulfatiphilum DSM 249.</title>
        <authorList>
            <person name="Meyer T.E."/>
            <person name="Kyndt J.A."/>
        </authorList>
    </citation>
    <scope>NUCLEOTIDE SEQUENCE [LARGE SCALE GENOMIC DNA]</scope>
    <source>
        <strain evidence="10 11">DSM 249</strain>
    </source>
</reference>
<protein>
    <recommendedName>
        <fullName evidence="8">Holo-[acyl-carrier-protein] synthase</fullName>
        <shortName evidence="8">Holo-ACP synthase</shortName>
        <ecNumber evidence="8">2.7.8.7</ecNumber>
    </recommendedName>
    <alternativeName>
        <fullName evidence="8">4'-phosphopantetheinyl transferase AcpS</fullName>
    </alternativeName>
</protein>
<feature type="domain" description="4'-phosphopantetheinyl transferase" evidence="9">
    <location>
        <begin position="4"/>
        <end position="107"/>
    </location>
</feature>
<comment type="caution">
    <text evidence="10">The sequence shown here is derived from an EMBL/GenBank/DDBJ whole genome shotgun (WGS) entry which is preliminary data.</text>
</comment>
<dbReference type="OrthoDB" id="517356at2"/>
<dbReference type="EMBL" id="VDCH01000002">
    <property type="protein sequence ID" value="TNJ40122.1"/>
    <property type="molecule type" value="Genomic_DNA"/>
</dbReference>
<evidence type="ECO:0000313" key="11">
    <source>
        <dbReference type="Proteomes" id="UP000308271"/>
    </source>
</evidence>
<keyword evidence="6 8" id="KW-0443">Lipid metabolism</keyword>
<dbReference type="GO" id="GO:0000287">
    <property type="term" value="F:magnesium ion binding"/>
    <property type="evidence" value="ECO:0007669"/>
    <property type="project" value="UniProtKB-UniRule"/>
</dbReference>
<keyword evidence="7 8" id="KW-0275">Fatty acid biosynthesis</keyword>
<keyword evidence="1 8" id="KW-0444">Lipid biosynthesis</keyword>
<evidence type="ECO:0000256" key="4">
    <source>
        <dbReference type="ARBA" id="ARBA00022832"/>
    </source>
</evidence>
<dbReference type="GO" id="GO:0005737">
    <property type="term" value="C:cytoplasm"/>
    <property type="evidence" value="ECO:0007669"/>
    <property type="project" value="UniProtKB-SubCell"/>
</dbReference>
<feature type="binding site" evidence="8">
    <location>
        <position position="56"/>
    </location>
    <ligand>
        <name>Mg(2+)</name>
        <dbReference type="ChEBI" id="CHEBI:18420"/>
    </ligand>
</feature>
<keyword evidence="11" id="KW-1185">Reference proteome</keyword>
<accession>A0A5C4SA27</accession>
<dbReference type="Proteomes" id="UP000308271">
    <property type="component" value="Unassembled WGS sequence"/>
</dbReference>
<dbReference type="Pfam" id="PF01648">
    <property type="entry name" value="ACPS"/>
    <property type="match status" value="1"/>
</dbReference>
<evidence type="ECO:0000256" key="5">
    <source>
        <dbReference type="ARBA" id="ARBA00022842"/>
    </source>
</evidence>
<dbReference type="AlphaFoldDB" id="A0A5C4SA27"/>
<proteinExistence type="inferred from homology"/>
<dbReference type="GO" id="GO:0008897">
    <property type="term" value="F:holo-[acyl-carrier-protein] synthase activity"/>
    <property type="evidence" value="ECO:0007669"/>
    <property type="project" value="UniProtKB-UniRule"/>
</dbReference>
<dbReference type="InterPro" id="IPR002582">
    <property type="entry name" value="ACPS"/>
</dbReference>
<dbReference type="InterPro" id="IPR037143">
    <property type="entry name" value="4-PPantetheinyl_Trfase_dom_sf"/>
</dbReference>
<keyword evidence="5 8" id="KW-0460">Magnesium</keyword>
<dbReference type="InterPro" id="IPR008278">
    <property type="entry name" value="4-PPantetheinyl_Trfase_dom"/>
</dbReference>
<comment type="function">
    <text evidence="8">Transfers the 4'-phosphopantetheine moiety from coenzyme A to a Ser of acyl-carrier-protein.</text>
</comment>
<comment type="subcellular location">
    <subcellularLocation>
        <location evidence="8">Cytoplasm</location>
    </subcellularLocation>
</comment>
<keyword evidence="3 8" id="KW-0479">Metal-binding</keyword>
<evidence type="ECO:0000313" key="10">
    <source>
        <dbReference type="EMBL" id="TNJ40122.1"/>
    </source>
</evidence>
<keyword evidence="4 8" id="KW-0276">Fatty acid metabolism</keyword>
<sequence>MAEVGVDIVDVSRIRSIYDRFGQAFMKKILTDAEAAQCLSKPDPAASLAGRFAAKEAVSKALGTGIAKGLGWRSIEVLNNEAGKPCVSIHAPNFSGRVSLSISHDRHSAVAMALYEEGEARKEVD</sequence>
<dbReference type="InterPro" id="IPR004568">
    <property type="entry name" value="Ppantetheine-prot_Trfase_dom"/>
</dbReference>
<evidence type="ECO:0000259" key="9">
    <source>
        <dbReference type="Pfam" id="PF01648"/>
    </source>
</evidence>
<dbReference type="NCBIfam" id="TIGR00516">
    <property type="entry name" value="acpS"/>
    <property type="match status" value="1"/>
</dbReference>
<keyword evidence="2 8" id="KW-0808">Transferase</keyword>
<dbReference type="NCBIfam" id="TIGR00556">
    <property type="entry name" value="pantethn_trn"/>
    <property type="match status" value="1"/>
</dbReference>
<evidence type="ECO:0000256" key="1">
    <source>
        <dbReference type="ARBA" id="ARBA00022516"/>
    </source>
</evidence>
<evidence type="ECO:0000256" key="7">
    <source>
        <dbReference type="ARBA" id="ARBA00023160"/>
    </source>
</evidence>